<keyword evidence="2" id="KW-0812">Transmembrane</keyword>
<keyword evidence="2" id="KW-1133">Transmembrane helix</keyword>
<sequence>MAETVDPDTGCPAALPLASFNAEAHSWILVEDHSDLASSAPNPTELMQADGENVSANNDEKAGGIPSCFSEENSSELSDHVDDSDHDGSDSIAALATSELLASSWPPPLSMRSPADEADEAFLGETSAGDGLANGGTVDSHSKATAHEATCVKSLQPQPSEDCAYLDPPDFSKDKTLVSAPKNGQEPSKEFIRQLLRRSGWRTPLTVVAMLIASHTAAVLVGVLLGRQQNVVIAEQGAMLARRFSSGADGMHARLCFA</sequence>
<proteinExistence type="predicted"/>
<feature type="compositionally biased region" description="Basic and acidic residues" evidence="1">
    <location>
        <begin position="77"/>
        <end position="89"/>
    </location>
</feature>
<feature type="transmembrane region" description="Helical" evidence="2">
    <location>
        <begin position="205"/>
        <end position="226"/>
    </location>
</feature>
<gene>
    <name evidence="3" type="ORF">PCAR00345_LOCUS30363</name>
    <name evidence="4" type="ORF">PCAR00345_LOCUS30364</name>
</gene>
<dbReference type="AlphaFoldDB" id="A0A6T0AUV6"/>
<evidence type="ECO:0000313" key="4">
    <source>
        <dbReference type="EMBL" id="CAE0777725.1"/>
    </source>
</evidence>
<organism evidence="3">
    <name type="scientific">Chrysotila carterae</name>
    <name type="common">Marine alga</name>
    <name type="synonym">Syracosphaera carterae</name>
    <dbReference type="NCBI Taxonomy" id="13221"/>
    <lineage>
        <taxon>Eukaryota</taxon>
        <taxon>Haptista</taxon>
        <taxon>Haptophyta</taxon>
        <taxon>Prymnesiophyceae</taxon>
        <taxon>Isochrysidales</taxon>
        <taxon>Isochrysidaceae</taxon>
        <taxon>Chrysotila</taxon>
    </lineage>
</organism>
<keyword evidence="2" id="KW-0472">Membrane</keyword>
<name>A0A6T0AUV6_CHRCT</name>
<evidence type="ECO:0000313" key="3">
    <source>
        <dbReference type="EMBL" id="CAE0777724.1"/>
    </source>
</evidence>
<accession>A0A6T0AUV6</accession>
<feature type="region of interest" description="Disordered" evidence="1">
    <location>
        <begin position="36"/>
        <end position="90"/>
    </location>
</feature>
<dbReference type="EMBL" id="HBIZ01047360">
    <property type="protein sequence ID" value="CAE0777725.1"/>
    <property type="molecule type" value="Transcribed_RNA"/>
</dbReference>
<dbReference type="EMBL" id="HBIZ01047359">
    <property type="protein sequence ID" value="CAE0777724.1"/>
    <property type="molecule type" value="Transcribed_RNA"/>
</dbReference>
<evidence type="ECO:0000256" key="2">
    <source>
        <dbReference type="SAM" id="Phobius"/>
    </source>
</evidence>
<evidence type="ECO:0000256" key="1">
    <source>
        <dbReference type="SAM" id="MobiDB-lite"/>
    </source>
</evidence>
<reference evidence="3" key="1">
    <citation type="submission" date="2021-01" db="EMBL/GenBank/DDBJ databases">
        <authorList>
            <person name="Corre E."/>
            <person name="Pelletier E."/>
            <person name="Niang G."/>
            <person name="Scheremetjew M."/>
            <person name="Finn R."/>
            <person name="Kale V."/>
            <person name="Holt S."/>
            <person name="Cochrane G."/>
            <person name="Meng A."/>
            <person name="Brown T."/>
            <person name="Cohen L."/>
        </authorList>
    </citation>
    <scope>NUCLEOTIDE SEQUENCE</scope>
    <source>
        <strain evidence="3">CCMP645</strain>
    </source>
</reference>
<protein>
    <submittedName>
        <fullName evidence="3">Uncharacterized protein</fullName>
    </submittedName>
</protein>